<dbReference type="EMBL" id="JACKVK010000013">
    <property type="protein sequence ID" value="MCV7423802.1"/>
    <property type="molecule type" value="Genomic_DNA"/>
</dbReference>
<gene>
    <name evidence="1" type="ORF">H7K45_24920</name>
</gene>
<sequence>MNTGELARQLSAASIQFWVQISSGDQYYEADFTLQPESFTEAARAQRLLWPENEVSERYGSTYKADMGTPLR</sequence>
<dbReference type="RefSeq" id="WP_263998772.1">
    <property type="nucleotide sequence ID" value="NZ_JACKVK010000013.1"/>
</dbReference>
<evidence type="ECO:0000313" key="1">
    <source>
        <dbReference type="EMBL" id="MCV7423802.1"/>
    </source>
</evidence>
<proteinExistence type="predicted"/>
<accession>A0A9X3C4Q3</accession>
<name>A0A9X3C4Q3_9MYCO</name>
<dbReference type="AlphaFoldDB" id="A0A9X3C4Q3"/>
<reference evidence="1" key="1">
    <citation type="submission" date="2020-07" db="EMBL/GenBank/DDBJ databases">
        <authorList>
            <person name="Pettersson B.M.F."/>
            <person name="Behra P.R.K."/>
            <person name="Ramesh M."/>
            <person name="Das S."/>
            <person name="Dasgupta S."/>
            <person name="Kirsebom L.A."/>
        </authorList>
    </citation>
    <scope>NUCLEOTIDE SEQUENCE</scope>
    <source>
        <strain evidence="1">DSM 44838</strain>
    </source>
</reference>
<organism evidence="1 2">
    <name type="scientific">Mycobacterium yunnanensis</name>
    <dbReference type="NCBI Taxonomy" id="368477"/>
    <lineage>
        <taxon>Bacteria</taxon>
        <taxon>Bacillati</taxon>
        <taxon>Actinomycetota</taxon>
        <taxon>Actinomycetes</taxon>
        <taxon>Mycobacteriales</taxon>
        <taxon>Mycobacteriaceae</taxon>
        <taxon>Mycobacterium</taxon>
    </lineage>
</organism>
<evidence type="ECO:0000313" key="2">
    <source>
        <dbReference type="Proteomes" id="UP001141629"/>
    </source>
</evidence>
<protein>
    <submittedName>
        <fullName evidence="1">Uncharacterized protein</fullName>
    </submittedName>
</protein>
<keyword evidence="2" id="KW-1185">Reference proteome</keyword>
<comment type="caution">
    <text evidence="1">The sequence shown here is derived from an EMBL/GenBank/DDBJ whole genome shotgun (WGS) entry which is preliminary data.</text>
</comment>
<dbReference type="Proteomes" id="UP001141629">
    <property type="component" value="Unassembled WGS sequence"/>
</dbReference>
<reference evidence="1" key="2">
    <citation type="journal article" date="2022" name="BMC Genomics">
        <title>Comparative genome analysis of mycobacteria focusing on tRNA and non-coding RNA.</title>
        <authorList>
            <person name="Behra P.R.K."/>
            <person name="Pettersson B.M.F."/>
            <person name="Ramesh M."/>
            <person name="Das S."/>
            <person name="Dasgupta S."/>
            <person name="Kirsebom L.A."/>
        </authorList>
    </citation>
    <scope>NUCLEOTIDE SEQUENCE</scope>
    <source>
        <strain evidence="1">DSM 44838</strain>
    </source>
</reference>